<dbReference type="GO" id="GO:0022857">
    <property type="term" value="F:transmembrane transporter activity"/>
    <property type="evidence" value="ECO:0007669"/>
    <property type="project" value="InterPro"/>
</dbReference>
<feature type="domain" description="Major facilitator superfamily (MFS) profile" evidence="7">
    <location>
        <begin position="87"/>
        <end position="558"/>
    </location>
</feature>
<evidence type="ECO:0000256" key="6">
    <source>
        <dbReference type="SAM" id="Phobius"/>
    </source>
</evidence>
<keyword evidence="2 6" id="KW-0812">Transmembrane</keyword>
<dbReference type="InterPro" id="IPR036259">
    <property type="entry name" value="MFS_trans_sf"/>
</dbReference>
<feature type="transmembrane region" description="Helical" evidence="6">
    <location>
        <begin position="180"/>
        <end position="202"/>
    </location>
</feature>
<comment type="subcellular location">
    <subcellularLocation>
        <location evidence="1">Membrane</location>
        <topology evidence="1">Multi-pass membrane protein</topology>
    </subcellularLocation>
</comment>
<dbReference type="EMBL" id="JAGHQL010000138">
    <property type="protein sequence ID" value="KAH0537589.1"/>
    <property type="molecule type" value="Genomic_DNA"/>
</dbReference>
<feature type="transmembrane region" description="Helical" evidence="6">
    <location>
        <begin position="208"/>
        <end position="234"/>
    </location>
</feature>
<feature type="transmembrane region" description="Helical" evidence="6">
    <location>
        <begin position="396"/>
        <end position="421"/>
    </location>
</feature>
<keyword evidence="9" id="KW-1185">Reference proteome</keyword>
<feature type="transmembrane region" description="Helical" evidence="6">
    <location>
        <begin position="275"/>
        <end position="297"/>
    </location>
</feature>
<feature type="region of interest" description="Disordered" evidence="5">
    <location>
        <begin position="51"/>
        <end position="74"/>
    </location>
</feature>
<comment type="caution">
    <text evidence="8">The sequence shown here is derived from an EMBL/GenBank/DDBJ whole genome shotgun (WGS) entry which is preliminary data.</text>
</comment>
<accession>A0A9P8HZY9</accession>
<feature type="compositionally biased region" description="Acidic residues" evidence="5">
    <location>
        <begin position="63"/>
        <end position="72"/>
    </location>
</feature>
<evidence type="ECO:0000313" key="9">
    <source>
        <dbReference type="Proteomes" id="UP000698800"/>
    </source>
</evidence>
<dbReference type="Proteomes" id="UP000698800">
    <property type="component" value="Unassembled WGS sequence"/>
</dbReference>
<evidence type="ECO:0000256" key="3">
    <source>
        <dbReference type="ARBA" id="ARBA00022989"/>
    </source>
</evidence>
<dbReference type="PROSITE" id="PS50850">
    <property type="entry name" value="MFS"/>
    <property type="match status" value="1"/>
</dbReference>
<organism evidence="8 9">
    <name type="scientific">Glutinoglossum americanum</name>
    <dbReference type="NCBI Taxonomy" id="1670608"/>
    <lineage>
        <taxon>Eukaryota</taxon>
        <taxon>Fungi</taxon>
        <taxon>Dikarya</taxon>
        <taxon>Ascomycota</taxon>
        <taxon>Pezizomycotina</taxon>
        <taxon>Geoglossomycetes</taxon>
        <taxon>Geoglossales</taxon>
        <taxon>Geoglossaceae</taxon>
        <taxon>Glutinoglossum</taxon>
    </lineage>
</organism>
<feature type="transmembrane region" description="Helical" evidence="6">
    <location>
        <begin position="359"/>
        <end position="384"/>
    </location>
</feature>
<dbReference type="InterPro" id="IPR011701">
    <property type="entry name" value="MFS"/>
</dbReference>
<dbReference type="InterPro" id="IPR020846">
    <property type="entry name" value="MFS_dom"/>
</dbReference>
<reference evidence="8" key="1">
    <citation type="submission" date="2021-03" db="EMBL/GenBank/DDBJ databases">
        <title>Comparative genomics and phylogenomic investigation of the class Geoglossomycetes provide insights into ecological specialization and systematics.</title>
        <authorList>
            <person name="Melie T."/>
            <person name="Pirro S."/>
            <person name="Miller A.N."/>
            <person name="Quandt A."/>
        </authorList>
    </citation>
    <scope>NUCLEOTIDE SEQUENCE</scope>
    <source>
        <strain evidence="8">GBOQ0MN5Z8</strain>
    </source>
</reference>
<dbReference type="Pfam" id="PF07690">
    <property type="entry name" value="MFS_1"/>
    <property type="match status" value="1"/>
</dbReference>
<feature type="region of interest" description="Disordered" evidence="5">
    <location>
        <begin position="26"/>
        <end position="45"/>
    </location>
</feature>
<sequence>MDSEFPFIADADFDVRLRNGSRKPYRHEDVAGTTASGPGIIKGQPAAIEEQTSLLGPERSEDSLADDEGSEDESGRAPVYWLLPPFMIYTLAFGAIIVPKLNLILALICRQYFADRRLQDPSFVVLPITFGEDNPQCQIPEVQALVSRFTLYGNLITGILSAIVSPRLGSLSDRYGRKKVIATSMLGMMIAEAITIVTATWADLFSVNWLLLGFLFDGIFGSFTAVMAITHSYATDCTTPANRNVVFGYFHGCLFTGIALGPIIGGYIVRITGQILSIFYLALGAHLLSATFLLLVIPESLSRERQRSARERHRIEEESSRALPGQTWVGTLKSANILAPLDILYPTGEGSSRALRLNLILLSAVDSIMFGVAMGSVTVVVIYSELMFGWGNLETSIFLSTVNICRVLNLLIVLPLVTLIIRGRRPDRSSMTRRSGMDILDINIIRIAVLFDLLGYLGYSVVRTGTLFTLSGAIASIGGMGSPTLQSALTKHVPHDRTGQLLGATGLLHALARVVAPTVFNLIYSLTVGKFTQTVFVCLASTFGVALVCSWFIKPHTQFLENDDLVVGLATDEM</sequence>
<evidence type="ECO:0000259" key="7">
    <source>
        <dbReference type="PROSITE" id="PS50850"/>
    </source>
</evidence>
<name>A0A9P8HZY9_9PEZI</name>
<feature type="transmembrane region" description="Helical" evidence="6">
    <location>
        <begin position="246"/>
        <end position="269"/>
    </location>
</feature>
<feature type="transmembrane region" description="Helical" evidence="6">
    <location>
        <begin position="531"/>
        <end position="553"/>
    </location>
</feature>
<dbReference type="GO" id="GO:0016020">
    <property type="term" value="C:membrane"/>
    <property type="evidence" value="ECO:0007669"/>
    <property type="project" value="UniProtKB-SubCell"/>
</dbReference>
<dbReference type="SUPFAM" id="SSF103473">
    <property type="entry name" value="MFS general substrate transporter"/>
    <property type="match status" value="1"/>
</dbReference>
<gene>
    <name evidence="8" type="ORF">FGG08_005621</name>
</gene>
<dbReference type="AlphaFoldDB" id="A0A9P8HZY9"/>
<dbReference type="PANTHER" id="PTHR23507">
    <property type="entry name" value="ZGC:174356"/>
    <property type="match status" value="1"/>
</dbReference>
<dbReference type="PANTHER" id="PTHR23507:SF40">
    <property type="entry name" value="TETRACYCLINE-EFFLUX TRANSPORTER"/>
    <property type="match status" value="1"/>
</dbReference>
<protein>
    <recommendedName>
        <fullName evidence="7">Major facilitator superfamily (MFS) profile domain-containing protein</fullName>
    </recommendedName>
</protein>
<evidence type="ECO:0000313" key="8">
    <source>
        <dbReference type="EMBL" id="KAH0537589.1"/>
    </source>
</evidence>
<keyword evidence="3 6" id="KW-1133">Transmembrane helix</keyword>
<feature type="transmembrane region" description="Helical" evidence="6">
    <location>
        <begin position="442"/>
        <end position="462"/>
    </location>
</feature>
<dbReference type="OrthoDB" id="3026777at2759"/>
<dbReference type="Gene3D" id="1.20.1250.20">
    <property type="entry name" value="MFS general substrate transporter like domains"/>
    <property type="match status" value="1"/>
</dbReference>
<keyword evidence="4 6" id="KW-0472">Membrane</keyword>
<evidence type="ECO:0000256" key="1">
    <source>
        <dbReference type="ARBA" id="ARBA00004141"/>
    </source>
</evidence>
<evidence type="ECO:0000256" key="2">
    <source>
        <dbReference type="ARBA" id="ARBA00022692"/>
    </source>
</evidence>
<evidence type="ECO:0000256" key="4">
    <source>
        <dbReference type="ARBA" id="ARBA00023136"/>
    </source>
</evidence>
<evidence type="ECO:0000256" key="5">
    <source>
        <dbReference type="SAM" id="MobiDB-lite"/>
    </source>
</evidence>
<feature type="transmembrane region" description="Helical" evidence="6">
    <location>
        <begin position="86"/>
        <end position="109"/>
    </location>
</feature>
<proteinExistence type="predicted"/>